<dbReference type="AlphaFoldDB" id="A6IDF4"/>
<reference evidence="1 2" key="1">
    <citation type="submission" date="2005-09" db="EMBL/GenBank/DDBJ databases">
        <authorList>
            <person name="Mural R.J."/>
            <person name="Li P.W."/>
            <person name="Adams M.D."/>
            <person name="Amanatides P.G."/>
            <person name="Baden-Tillson H."/>
            <person name="Barnstead M."/>
            <person name="Chin S.H."/>
            <person name="Dew I."/>
            <person name="Evans C.A."/>
            <person name="Ferriera S."/>
            <person name="Flanigan M."/>
            <person name="Fosler C."/>
            <person name="Glodek A."/>
            <person name="Gu Z."/>
            <person name="Holt R.A."/>
            <person name="Jennings D."/>
            <person name="Kraft C.L."/>
            <person name="Lu F."/>
            <person name="Nguyen T."/>
            <person name="Nusskern D.R."/>
            <person name="Pfannkoch C.M."/>
            <person name="Sitter C."/>
            <person name="Sutton G.G."/>
            <person name="Venter J.C."/>
            <person name="Wang Z."/>
            <person name="Woodage T."/>
            <person name="Zheng X.H."/>
            <person name="Zhong F."/>
        </authorList>
    </citation>
    <scope>NUCLEOTIDE SEQUENCE [LARGE SCALE GENOMIC DNA]</scope>
    <source>
        <strain>BN</strain>
        <strain evidence="2">Sprague-Dawley</strain>
    </source>
</reference>
<accession>A6IDF4</accession>
<evidence type="ECO:0000313" key="1">
    <source>
        <dbReference type="EMBL" id="EDM09343.1"/>
    </source>
</evidence>
<sequence>MSQLKAVGSAVKNAEEASSLDLVFSRLRFCRYGTAADFFNRRKTLESGRPNLERLMALLSWEPN</sequence>
<evidence type="ECO:0000313" key="2">
    <source>
        <dbReference type="Proteomes" id="UP000234681"/>
    </source>
</evidence>
<protein>
    <submittedName>
        <fullName evidence="1">RCG46176</fullName>
    </submittedName>
</protein>
<dbReference type="Proteomes" id="UP000234681">
    <property type="component" value="Chromosome 13"/>
</dbReference>
<proteinExistence type="predicted"/>
<organism evidence="1 2">
    <name type="scientific">Rattus norvegicus</name>
    <name type="common">Rat</name>
    <dbReference type="NCBI Taxonomy" id="10116"/>
    <lineage>
        <taxon>Eukaryota</taxon>
        <taxon>Metazoa</taxon>
        <taxon>Chordata</taxon>
        <taxon>Craniata</taxon>
        <taxon>Vertebrata</taxon>
        <taxon>Euteleostomi</taxon>
        <taxon>Mammalia</taxon>
        <taxon>Eutheria</taxon>
        <taxon>Euarchontoglires</taxon>
        <taxon>Glires</taxon>
        <taxon>Rodentia</taxon>
        <taxon>Myomorpha</taxon>
        <taxon>Muroidea</taxon>
        <taxon>Muridae</taxon>
        <taxon>Murinae</taxon>
        <taxon>Rattus</taxon>
    </lineage>
</organism>
<gene>
    <name evidence="1" type="ORF">rCG_46176</name>
</gene>
<dbReference type="EMBL" id="CH473958">
    <property type="protein sequence ID" value="EDM09343.1"/>
    <property type="molecule type" value="Genomic_DNA"/>
</dbReference>
<name>A6IDF4_RAT</name>